<dbReference type="GO" id="GO:0008061">
    <property type="term" value="F:chitin binding"/>
    <property type="evidence" value="ECO:0007669"/>
    <property type="project" value="InterPro"/>
</dbReference>
<dbReference type="EC" id="3.2.1.14" evidence="2"/>
<organism evidence="10 11">
    <name type="scientific">Chitinophaga costaii</name>
    <dbReference type="NCBI Taxonomy" id="1335309"/>
    <lineage>
        <taxon>Bacteria</taxon>
        <taxon>Pseudomonadati</taxon>
        <taxon>Bacteroidota</taxon>
        <taxon>Chitinophagia</taxon>
        <taxon>Chitinophagales</taxon>
        <taxon>Chitinophagaceae</taxon>
        <taxon>Chitinophaga</taxon>
    </lineage>
</organism>
<accession>A0A1C4CKB5</accession>
<dbReference type="Gene3D" id="3.20.20.80">
    <property type="entry name" value="Glycosidases"/>
    <property type="match status" value="1"/>
</dbReference>
<dbReference type="InterPro" id="IPR029070">
    <property type="entry name" value="Chitinase_insertion_sf"/>
</dbReference>
<dbReference type="InterPro" id="IPR001223">
    <property type="entry name" value="Glyco_hydro18_cat"/>
</dbReference>
<gene>
    <name evidence="10" type="ORF">GA0116948_104169</name>
</gene>
<evidence type="ECO:0000313" key="11">
    <source>
        <dbReference type="Proteomes" id="UP000242818"/>
    </source>
</evidence>
<evidence type="ECO:0000256" key="3">
    <source>
        <dbReference type="ARBA" id="ARBA00022801"/>
    </source>
</evidence>
<keyword evidence="8" id="KW-0732">Signal</keyword>
<dbReference type="PANTHER" id="PTHR11177:SF317">
    <property type="entry name" value="CHITINASE 12-RELATED"/>
    <property type="match status" value="1"/>
</dbReference>
<comment type="similarity">
    <text evidence="7">Belongs to the glycosyl hydrolase 18 family.</text>
</comment>
<evidence type="ECO:0000256" key="1">
    <source>
        <dbReference type="ARBA" id="ARBA00000822"/>
    </source>
</evidence>
<feature type="chain" id="PRO_5008689948" description="chitinase" evidence="8">
    <location>
        <begin position="20"/>
        <end position="373"/>
    </location>
</feature>
<sequence length="373" mass="41296">MFKKLIPLCVLAAFCMSLTEPPAKGKHQKVIIGYVGGYKGLANTYNIAAEKLTHINYAFVNVQHNRAVLGNEATDTVNFRHLNALKEKNPALKIIISIGGWAWSENFSDAVLTDTSRTAFATSAVDIVRKYKLDGVDIDWEYPAIPGEEGNIFRPEDTQNYTLMFQALRSSLDTLEKAVGKHLYLTCAVGGSKDFVDHTEMGKAAQYLDYVNLMTYDNYGGPVAGHHTSLYASKAYAAHGSADSTVQWFHAAGVPYSKLVMGIAFYGRGAIVADTSKRGLGDAVIKTTHGGGYTFLKDSLVNKKGFQEFHDETAKAAYLFNPTTHVFITYDDEWSVKNKCAYVISHNMGGVMFWEYDSDLKQYLLDQINKTLP</sequence>
<name>A0A1C4CKB5_9BACT</name>
<evidence type="ECO:0000256" key="7">
    <source>
        <dbReference type="RuleBase" id="RU004453"/>
    </source>
</evidence>
<evidence type="ECO:0000256" key="6">
    <source>
        <dbReference type="RuleBase" id="RU000489"/>
    </source>
</evidence>
<dbReference type="PROSITE" id="PS01095">
    <property type="entry name" value="GH18_1"/>
    <property type="match status" value="1"/>
</dbReference>
<dbReference type="GO" id="GO:0006032">
    <property type="term" value="P:chitin catabolic process"/>
    <property type="evidence" value="ECO:0007669"/>
    <property type="project" value="UniProtKB-KW"/>
</dbReference>
<evidence type="ECO:0000256" key="2">
    <source>
        <dbReference type="ARBA" id="ARBA00012729"/>
    </source>
</evidence>
<dbReference type="AlphaFoldDB" id="A0A1C4CKB5"/>
<dbReference type="InterPro" id="IPR050314">
    <property type="entry name" value="Glycosyl_Hydrlase_18"/>
</dbReference>
<keyword evidence="3 6" id="KW-0378">Hydrolase</keyword>
<evidence type="ECO:0000256" key="4">
    <source>
        <dbReference type="ARBA" id="ARBA00023024"/>
    </source>
</evidence>
<keyword evidence="4" id="KW-0624">Polysaccharide degradation</keyword>
<dbReference type="InterPro" id="IPR001579">
    <property type="entry name" value="Glyco_hydro_18_chit_AS"/>
</dbReference>
<feature type="signal peptide" evidence="8">
    <location>
        <begin position="1"/>
        <end position="19"/>
    </location>
</feature>
<dbReference type="EMBL" id="FMAR01000004">
    <property type="protein sequence ID" value="SCC19522.1"/>
    <property type="molecule type" value="Genomic_DNA"/>
</dbReference>
<dbReference type="STRING" id="1335309.GA0116948_104169"/>
<protein>
    <recommendedName>
        <fullName evidence="2">chitinase</fullName>
        <ecNumber evidence="2">3.2.1.14</ecNumber>
    </recommendedName>
</protein>
<dbReference type="PANTHER" id="PTHR11177">
    <property type="entry name" value="CHITINASE"/>
    <property type="match status" value="1"/>
</dbReference>
<dbReference type="OrthoDB" id="9775889at2"/>
<reference evidence="10 11" key="1">
    <citation type="submission" date="2016-08" db="EMBL/GenBank/DDBJ databases">
        <authorList>
            <person name="Seilhamer J.J."/>
        </authorList>
    </citation>
    <scope>NUCLEOTIDE SEQUENCE [LARGE SCALE GENOMIC DNA]</scope>
    <source>
        <strain evidence="10 11">A37T2</strain>
    </source>
</reference>
<dbReference type="InterPro" id="IPR017853">
    <property type="entry name" value="GH"/>
</dbReference>
<dbReference type="SMART" id="SM00636">
    <property type="entry name" value="Glyco_18"/>
    <property type="match status" value="1"/>
</dbReference>
<dbReference type="Pfam" id="PF00704">
    <property type="entry name" value="Glyco_hydro_18"/>
    <property type="match status" value="1"/>
</dbReference>
<keyword evidence="5 6" id="KW-0326">Glycosidase</keyword>
<dbReference type="PROSITE" id="PS51910">
    <property type="entry name" value="GH18_2"/>
    <property type="match status" value="1"/>
</dbReference>
<evidence type="ECO:0000256" key="8">
    <source>
        <dbReference type="SAM" id="SignalP"/>
    </source>
</evidence>
<keyword evidence="4" id="KW-0146">Chitin degradation</keyword>
<dbReference type="Proteomes" id="UP000242818">
    <property type="component" value="Unassembled WGS sequence"/>
</dbReference>
<proteinExistence type="inferred from homology"/>
<comment type="catalytic activity">
    <reaction evidence="1">
        <text>Random endo-hydrolysis of N-acetyl-beta-D-glucosaminide (1-&gt;4)-beta-linkages in chitin and chitodextrins.</text>
        <dbReference type="EC" id="3.2.1.14"/>
    </reaction>
</comment>
<dbReference type="Gene3D" id="3.10.50.10">
    <property type="match status" value="1"/>
</dbReference>
<dbReference type="RefSeq" id="WP_089710832.1">
    <property type="nucleotide sequence ID" value="NZ_FMAR01000004.1"/>
</dbReference>
<keyword evidence="11" id="KW-1185">Reference proteome</keyword>
<keyword evidence="4" id="KW-0119">Carbohydrate metabolism</keyword>
<evidence type="ECO:0000259" key="9">
    <source>
        <dbReference type="PROSITE" id="PS51910"/>
    </source>
</evidence>
<dbReference type="GO" id="GO:0008843">
    <property type="term" value="F:endochitinase activity"/>
    <property type="evidence" value="ECO:0007669"/>
    <property type="project" value="UniProtKB-EC"/>
</dbReference>
<evidence type="ECO:0000313" key="10">
    <source>
        <dbReference type="EMBL" id="SCC19522.1"/>
    </source>
</evidence>
<dbReference type="InterPro" id="IPR011583">
    <property type="entry name" value="Chitinase_II/V-like_cat"/>
</dbReference>
<dbReference type="SUPFAM" id="SSF54556">
    <property type="entry name" value="Chitinase insertion domain"/>
    <property type="match status" value="1"/>
</dbReference>
<feature type="domain" description="GH18" evidence="9">
    <location>
        <begin position="29"/>
        <end position="373"/>
    </location>
</feature>
<evidence type="ECO:0000256" key="5">
    <source>
        <dbReference type="ARBA" id="ARBA00023295"/>
    </source>
</evidence>
<dbReference type="SUPFAM" id="SSF51445">
    <property type="entry name" value="(Trans)glycosidases"/>
    <property type="match status" value="1"/>
</dbReference>
<dbReference type="CDD" id="cd06548">
    <property type="entry name" value="GH18_chitinase"/>
    <property type="match status" value="1"/>
</dbReference>
<dbReference type="GO" id="GO:0005975">
    <property type="term" value="P:carbohydrate metabolic process"/>
    <property type="evidence" value="ECO:0007669"/>
    <property type="project" value="InterPro"/>
</dbReference>